<accession>A0ABZ2M030</accession>
<proteinExistence type="predicted"/>
<keyword evidence="2" id="KW-0732">Signal</keyword>
<dbReference type="Proteomes" id="UP001370348">
    <property type="component" value="Chromosome"/>
</dbReference>
<feature type="signal peptide" evidence="2">
    <location>
        <begin position="1"/>
        <end position="25"/>
    </location>
</feature>
<dbReference type="PROSITE" id="PS51257">
    <property type="entry name" value="PROKAR_LIPOPROTEIN"/>
    <property type="match status" value="1"/>
</dbReference>
<feature type="region of interest" description="Disordered" evidence="1">
    <location>
        <begin position="19"/>
        <end position="103"/>
    </location>
</feature>
<reference evidence="3 4" key="1">
    <citation type="submission" date="2021-12" db="EMBL/GenBank/DDBJ databases">
        <title>Discovery of the Pendulisporaceae a myxobacterial family with distinct sporulation behavior and unique specialized metabolism.</title>
        <authorList>
            <person name="Garcia R."/>
            <person name="Popoff A."/>
            <person name="Bader C.D."/>
            <person name="Loehr J."/>
            <person name="Walesch S."/>
            <person name="Walt C."/>
            <person name="Boldt J."/>
            <person name="Bunk B."/>
            <person name="Haeckl F.J.F.P.J."/>
            <person name="Gunesch A.P."/>
            <person name="Birkelbach J."/>
            <person name="Nuebel U."/>
            <person name="Pietschmann T."/>
            <person name="Bach T."/>
            <person name="Mueller R."/>
        </authorList>
    </citation>
    <scope>NUCLEOTIDE SEQUENCE [LARGE SCALE GENOMIC DNA]</scope>
    <source>
        <strain evidence="3 4">MSr11954</strain>
    </source>
</reference>
<evidence type="ECO:0000256" key="2">
    <source>
        <dbReference type="SAM" id="SignalP"/>
    </source>
</evidence>
<protein>
    <submittedName>
        <fullName evidence="3">AgmX/PglI C-terminal domain-containing protein</fullName>
    </submittedName>
</protein>
<dbReference type="EMBL" id="CP089984">
    <property type="protein sequence ID" value="WXB14711.1"/>
    <property type="molecule type" value="Genomic_DNA"/>
</dbReference>
<keyword evidence="4" id="KW-1185">Reference proteome</keyword>
<name>A0ABZ2M030_9BACT</name>
<dbReference type="InterPro" id="IPR049806">
    <property type="entry name" value="MasK-like_C"/>
</dbReference>
<feature type="chain" id="PRO_5046606670" evidence="2">
    <location>
        <begin position="26"/>
        <end position="206"/>
    </location>
</feature>
<evidence type="ECO:0000313" key="3">
    <source>
        <dbReference type="EMBL" id="WXB14711.1"/>
    </source>
</evidence>
<organism evidence="3 4">
    <name type="scientific">Pendulispora albinea</name>
    <dbReference type="NCBI Taxonomy" id="2741071"/>
    <lineage>
        <taxon>Bacteria</taxon>
        <taxon>Pseudomonadati</taxon>
        <taxon>Myxococcota</taxon>
        <taxon>Myxococcia</taxon>
        <taxon>Myxococcales</taxon>
        <taxon>Sorangiineae</taxon>
        <taxon>Pendulisporaceae</taxon>
        <taxon>Pendulispora</taxon>
    </lineage>
</organism>
<sequence length="206" mass="21463">MRTPFFATMAFVSSLVAACGGSSGAADGPKSPSGEPGSSSATAAAPPAAPVDPGPTTTTTSTLNSNGDLQGAKLTTTSTTTMETKGTGAPKPGAEGEVGRRREDVQAIIGARRDDARKCYDDALKRNPSLEGDLDVKWTIDPKGVVTDASVDEAKSQIHDESLGKCIVAIIQKIKFAESPKGFESRMHYPFNFHPRGAQRATPPSK</sequence>
<dbReference type="RefSeq" id="WP_394824336.1">
    <property type="nucleotide sequence ID" value="NZ_CP089984.1"/>
</dbReference>
<feature type="compositionally biased region" description="Low complexity" evidence="1">
    <location>
        <begin position="19"/>
        <end position="46"/>
    </location>
</feature>
<evidence type="ECO:0000313" key="4">
    <source>
        <dbReference type="Proteomes" id="UP001370348"/>
    </source>
</evidence>
<gene>
    <name evidence="3" type="ORF">LZC94_43670</name>
</gene>
<evidence type="ECO:0000256" key="1">
    <source>
        <dbReference type="SAM" id="MobiDB-lite"/>
    </source>
</evidence>
<dbReference type="NCBIfam" id="NF033768">
    <property type="entry name" value="myxo_SS_tail"/>
    <property type="match status" value="1"/>
</dbReference>
<feature type="compositionally biased region" description="Low complexity" evidence="1">
    <location>
        <begin position="75"/>
        <end position="87"/>
    </location>
</feature>